<dbReference type="EC" id="2.7.13.3" evidence="2"/>
<dbReference type="InterPro" id="IPR050482">
    <property type="entry name" value="Sensor_HK_TwoCompSys"/>
</dbReference>
<keyword evidence="9" id="KW-0472">Membrane</keyword>
<protein>
    <recommendedName>
        <fullName evidence="2">histidine kinase</fullName>
        <ecNumber evidence="2">2.7.13.3</ecNumber>
    </recommendedName>
</protein>
<feature type="transmembrane region" description="Helical" evidence="9">
    <location>
        <begin position="81"/>
        <end position="100"/>
    </location>
</feature>
<dbReference type="GO" id="GO:0016020">
    <property type="term" value="C:membrane"/>
    <property type="evidence" value="ECO:0007669"/>
    <property type="project" value="InterPro"/>
</dbReference>
<dbReference type="InterPro" id="IPR003594">
    <property type="entry name" value="HATPase_dom"/>
</dbReference>
<accession>A0A2S6GKE5</accession>
<dbReference type="OrthoDB" id="227596at2"/>
<keyword evidence="9" id="KW-1133">Transmembrane helix</keyword>
<keyword evidence="8" id="KW-0902">Two-component regulatory system</keyword>
<dbReference type="RefSeq" id="WP_104481059.1">
    <property type="nucleotide sequence ID" value="NZ_CP154825.1"/>
</dbReference>
<name>A0A2S6GKE5_9PSEU</name>
<feature type="domain" description="Signal transduction histidine kinase subgroup 3 dimerisation and phosphoacceptor" evidence="11">
    <location>
        <begin position="200"/>
        <end position="265"/>
    </location>
</feature>
<dbReference type="Pfam" id="PF07730">
    <property type="entry name" value="HisKA_3"/>
    <property type="match status" value="1"/>
</dbReference>
<comment type="caution">
    <text evidence="12">The sequence shown here is derived from an EMBL/GenBank/DDBJ whole genome shotgun (WGS) entry which is preliminary data.</text>
</comment>
<dbReference type="PANTHER" id="PTHR24421:SF10">
    <property type="entry name" value="NITRATE_NITRITE SENSOR PROTEIN NARQ"/>
    <property type="match status" value="1"/>
</dbReference>
<evidence type="ECO:0000259" key="10">
    <source>
        <dbReference type="Pfam" id="PF02518"/>
    </source>
</evidence>
<dbReference type="AlphaFoldDB" id="A0A2S6GKE5"/>
<evidence type="ECO:0000256" key="6">
    <source>
        <dbReference type="ARBA" id="ARBA00022777"/>
    </source>
</evidence>
<comment type="catalytic activity">
    <reaction evidence="1">
        <text>ATP + protein L-histidine = ADP + protein N-phospho-L-histidine.</text>
        <dbReference type="EC" id="2.7.13.3"/>
    </reaction>
</comment>
<dbReference type="GO" id="GO:0046983">
    <property type="term" value="F:protein dimerization activity"/>
    <property type="evidence" value="ECO:0007669"/>
    <property type="project" value="InterPro"/>
</dbReference>
<keyword evidence="5" id="KW-0547">Nucleotide-binding</keyword>
<keyword evidence="9" id="KW-0812">Transmembrane</keyword>
<evidence type="ECO:0000256" key="4">
    <source>
        <dbReference type="ARBA" id="ARBA00022679"/>
    </source>
</evidence>
<sequence length="402" mass="42450">MIEQRARVWLGVLRHTVLTGTGRATSRSTALHRLRVLAVLGYGLWAAFVSMAAGSAPRGTLVVNGLLTLVPCLLATRSSLWAWRALVVGIVVTPLLPSTLVGFWGWPWPPGLAMVAALVFALVGANNDQLAVACAGLFSAAAVIPFPTDWRDAAFAVVLGAIPFFLGNAVRQRRVAERARAADRERGLAEEARAALVAARTGIARELHDVVAHHMSVLAVRADSARYRFPGLDDDARREFADLAGTAREGLTELRRLLGVLRSDDHDTLLVPQPGLTAIGDLVDRVRTAGTSCDLDVRGDLAAVPTGVALSVCRIAQEALSNAIRHAPGAPVTVELVTEPGAVRLVVDNGPGDGSGPRQDGAGHGLVGMRERAAVLAADLEARPRPDGGFRVALTVPLEDEQ</sequence>
<evidence type="ECO:0000259" key="11">
    <source>
        <dbReference type="Pfam" id="PF07730"/>
    </source>
</evidence>
<dbReference type="InterPro" id="IPR036890">
    <property type="entry name" value="HATPase_C_sf"/>
</dbReference>
<evidence type="ECO:0000256" key="7">
    <source>
        <dbReference type="ARBA" id="ARBA00022840"/>
    </source>
</evidence>
<evidence type="ECO:0000256" key="1">
    <source>
        <dbReference type="ARBA" id="ARBA00000085"/>
    </source>
</evidence>
<feature type="domain" description="Histidine kinase/HSP90-like ATPase" evidence="10">
    <location>
        <begin position="309"/>
        <end position="399"/>
    </location>
</feature>
<dbReference type="Gene3D" id="1.20.5.1930">
    <property type="match status" value="1"/>
</dbReference>
<dbReference type="InterPro" id="IPR011712">
    <property type="entry name" value="Sig_transdc_His_kin_sub3_dim/P"/>
</dbReference>
<feature type="transmembrane region" description="Helical" evidence="9">
    <location>
        <begin position="153"/>
        <end position="170"/>
    </location>
</feature>
<dbReference type="PANTHER" id="PTHR24421">
    <property type="entry name" value="NITRATE/NITRITE SENSOR PROTEIN NARX-RELATED"/>
    <property type="match status" value="1"/>
</dbReference>
<reference evidence="12 13" key="1">
    <citation type="submission" date="2018-02" db="EMBL/GenBank/DDBJ databases">
        <title>Genomic Encyclopedia of Archaeal and Bacterial Type Strains, Phase II (KMG-II): from individual species to whole genera.</title>
        <authorList>
            <person name="Goeker M."/>
        </authorList>
    </citation>
    <scope>NUCLEOTIDE SEQUENCE [LARGE SCALE GENOMIC DNA]</scope>
    <source>
        <strain evidence="12 13">YU 961-1</strain>
    </source>
</reference>
<dbReference type="Pfam" id="PF02518">
    <property type="entry name" value="HATPase_c"/>
    <property type="match status" value="1"/>
</dbReference>
<keyword evidence="6 12" id="KW-0418">Kinase</keyword>
<proteinExistence type="predicted"/>
<evidence type="ECO:0000313" key="12">
    <source>
        <dbReference type="EMBL" id="PPK65631.1"/>
    </source>
</evidence>
<feature type="transmembrane region" description="Helical" evidence="9">
    <location>
        <begin position="34"/>
        <end position="53"/>
    </location>
</feature>
<evidence type="ECO:0000256" key="9">
    <source>
        <dbReference type="SAM" id="Phobius"/>
    </source>
</evidence>
<dbReference type="GO" id="GO:0000155">
    <property type="term" value="F:phosphorelay sensor kinase activity"/>
    <property type="evidence" value="ECO:0007669"/>
    <property type="project" value="InterPro"/>
</dbReference>
<dbReference type="SUPFAM" id="SSF55874">
    <property type="entry name" value="ATPase domain of HSP90 chaperone/DNA topoisomerase II/histidine kinase"/>
    <property type="match status" value="1"/>
</dbReference>
<keyword evidence="13" id="KW-1185">Reference proteome</keyword>
<dbReference type="Gene3D" id="3.30.565.10">
    <property type="entry name" value="Histidine kinase-like ATPase, C-terminal domain"/>
    <property type="match status" value="1"/>
</dbReference>
<dbReference type="CDD" id="cd16917">
    <property type="entry name" value="HATPase_UhpB-NarQ-NarX-like"/>
    <property type="match status" value="1"/>
</dbReference>
<gene>
    <name evidence="12" type="ORF">CLV40_113115</name>
</gene>
<evidence type="ECO:0000256" key="3">
    <source>
        <dbReference type="ARBA" id="ARBA00022553"/>
    </source>
</evidence>
<keyword evidence="3" id="KW-0597">Phosphoprotein</keyword>
<dbReference type="Proteomes" id="UP000239203">
    <property type="component" value="Unassembled WGS sequence"/>
</dbReference>
<dbReference type="EMBL" id="PTIX01000013">
    <property type="protein sequence ID" value="PPK65631.1"/>
    <property type="molecule type" value="Genomic_DNA"/>
</dbReference>
<evidence type="ECO:0000256" key="2">
    <source>
        <dbReference type="ARBA" id="ARBA00012438"/>
    </source>
</evidence>
<evidence type="ECO:0000256" key="8">
    <source>
        <dbReference type="ARBA" id="ARBA00023012"/>
    </source>
</evidence>
<keyword evidence="4" id="KW-0808">Transferase</keyword>
<dbReference type="GO" id="GO:0005524">
    <property type="term" value="F:ATP binding"/>
    <property type="evidence" value="ECO:0007669"/>
    <property type="project" value="UniProtKB-KW"/>
</dbReference>
<evidence type="ECO:0000313" key="13">
    <source>
        <dbReference type="Proteomes" id="UP000239203"/>
    </source>
</evidence>
<keyword evidence="7" id="KW-0067">ATP-binding</keyword>
<organism evidence="12 13">
    <name type="scientific">Actinokineospora auranticolor</name>
    <dbReference type="NCBI Taxonomy" id="155976"/>
    <lineage>
        <taxon>Bacteria</taxon>
        <taxon>Bacillati</taxon>
        <taxon>Actinomycetota</taxon>
        <taxon>Actinomycetes</taxon>
        <taxon>Pseudonocardiales</taxon>
        <taxon>Pseudonocardiaceae</taxon>
        <taxon>Actinokineospora</taxon>
    </lineage>
</organism>
<evidence type="ECO:0000256" key="5">
    <source>
        <dbReference type="ARBA" id="ARBA00022741"/>
    </source>
</evidence>
<feature type="transmembrane region" description="Helical" evidence="9">
    <location>
        <begin position="59"/>
        <end position="76"/>
    </location>
</feature>